<keyword evidence="2" id="KW-0378">Hydrolase</keyword>
<dbReference type="Pfam" id="PF04909">
    <property type="entry name" value="Amidohydro_2"/>
    <property type="match status" value="1"/>
</dbReference>
<dbReference type="Gene3D" id="3.20.20.140">
    <property type="entry name" value="Metal-dependent hydrolases"/>
    <property type="match status" value="1"/>
</dbReference>
<dbReference type="InterPro" id="IPR052358">
    <property type="entry name" value="Aro_Compnd_Degr_Hydrolases"/>
</dbReference>
<accession>H0F9E3</accession>
<sequence length="306" mass="32678">MFASRQSSTMALSMQGASVPDCRPPLAAPSRPRHALPPGACDAHCHVFGPGDVFPYAEGRSYTPPDASYASMAALHAHLGIDRAVVVQANCHGSDHRALLDALARSQGRYRGVALLGADATPASVKALHDGGVRAARFNFVPHLGGAPDPAVFDHVVALIAPLGWHLCLHVDGAMLPELLPRLLKLPVPFVVDHMGRLKAADGLDSPAMRALLSLADVREAWVKVSGIDRIASGQRPFAEGIPFVRALVEAMPDRTLWGTDWPHPNVAGDMPDDGELVDTFFQACPDAGLRQRVLVDNPARLYGFQ</sequence>
<dbReference type="PANTHER" id="PTHR35563:SF2">
    <property type="entry name" value="BARREL METAL-DEPENDENT HYDROLASE, PUTATIVE (AFU_ORTHOLOGUE AFUA_1G16240)-RELATED"/>
    <property type="match status" value="1"/>
</dbReference>
<dbReference type="EMBL" id="AGUF01000055">
    <property type="protein sequence ID" value="EHK65208.1"/>
    <property type="molecule type" value="Genomic_DNA"/>
</dbReference>
<dbReference type="SUPFAM" id="SSF51556">
    <property type="entry name" value="Metallo-dependent hydrolases"/>
    <property type="match status" value="1"/>
</dbReference>
<dbReference type="InterPro" id="IPR032466">
    <property type="entry name" value="Metal_Hydrolase"/>
</dbReference>
<organism evidence="2 3">
    <name type="scientific">Achromobacter arsenitoxydans SY8</name>
    <dbReference type="NCBI Taxonomy" id="477184"/>
    <lineage>
        <taxon>Bacteria</taxon>
        <taxon>Pseudomonadati</taxon>
        <taxon>Pseudomonadota</taxon>
        <taxon>Betaproteobacteria</taxon>
        <taxon>Burkholderiales</taxon>
        <taxon>Alcaligenaceae</taxon>
        <taxon>Achromobacter</taxon>
    </lineage>
</organism>
<dbReference type="GO" id="GO:0016787">
    <property type="term" value="F:hydrolase activity"/>
    <property type="evidence" value="ECO:0007669"/>
    <property type="project" value="UniProtKB-KW"/>
</dbReference>
<dbReference type="eggNOG" id="COG3618">
    <property type="taxonomic scope" value="Bacteria"/>
</dbReference>
<name>H0F9E3_9BURK</name>
<proteinExistence type="predicted"/>
<dbReference type="AlphaFoldDB" id="H0F9E3"/>
<reference evidence="2 3" key="1">
    <citation type="journal article" date="2012" name="J. Bacteriol.">
        <title>Genome sequence of the highly efficient arsenite-oxidizing bacterium Achromobacter arsenitoxydans SY8.</title>
        <authorList>
            <person name="Li X."/>
            <person name="Hu Y."/>
            <person name="Gong J."/>
            <person name="Lin Y."/>
            <person name="Johnstone L."/>
            <person name="Rensing C."/>
            <person name="Wang G."/>
        </authorList>
    </citation>
    <scope>NUCLEOTIDE SEQUENCE [LARGE SCALE GENOMIC DNA]</scope>
    <source>
        <strain evidence="2 3">SY8</strain>
    </source>
</reference>
<dbReference type="InterPro" id="IPR006680">
    <property type="entry name" value="Amidohydro-rel"/>
</dbReference>
<keyword evidence="3" id="KW-1185">Reference proteome</keyword>
<dbReference type="PANTHER" id="PTHR35563">
    <property type="entry name" value="BARREL METAL-DEPENDENT HYDROLASE, PUTATIVE (AFU_ORTHOLOGUE AFUA_1G16240)-RELATED"/>
    <property type="match status" value="1"/>
</dbReference>
<dbReference type="PATRIC" id="fig|477184.5.peg.3352"/>
<evidence type="ECO:0000313" key="3">
    <source>
        <dbReference type="Proteomes" id="UP000003113"/>
    </source>
</evidence>
<evidence type="ECO:0000259" key="1">
    <source>
        <dbReference type="Pfam" id="PF04909"/>
    </source>
</evidence>
<dbReference type="STRING" id="477184.KYC_16977"/>
<protein>
    <submittedName>
        <fullName evidence="2">Amidohydrolase</fullName>
    </submittedName>
</protein>
<dbReference type="Proteomes" id="UP000003113">
    <property type="component" value="Unassembled WGS sequence"/>
</dbReference>
<feature type="domain" description="Amidohydrolase-related" evidence="1">
    <location>
        <begin position="41"/>
        <end position="305"/>
    </location>
</feature>
<comment type="caution">
    <text evidence="2">The sequence shown here is derived from an EMBL/GenBank/DDBJ whole genome shotgun (WGS) entry which is preliminary data.</text>
</comment>
<gene>
    <name evidence="2" type="ORF">KYC_16977</name>
</gene>
<evidence type="ECO:0000313" key="2">
    <source>
        <dbReference type="EMBL" id="EHK65208.1"/>
    </source>
</evidence>